<dbReference type="Proteomes" id="UP001595916">
    <property type="component" value="Unassembled WGS sequence"/>
</dbReference>
<dbReference type="InterPro" id="IPR001977">
    <property type="entry name" value="Depp_CoAkinase"/>
</dbReference>
<name>A0ABV9QK69_9FIRM</name>
<dbReference type="EMBL" id="JBHSHL010000014">
    <property type="protein sequence ID" value="MFC4804263.1"/>
    <property type="molecule type" value="Genomic_DNA"/>
</dbReference>
<dbReference type="Gene3D" id="3.40.50.300">
    <property type="entry name" value="P-loop containing nucleotide triphosphate hydrolases"/>
    <property type="match status" value="1"/>
</dbReference>
<keyword evidence="6" id="KW-1185">Reference proteome</keyword>
<evidence type="ECO:0000256" key="1">
    <source>
        <dbReference type="ARBA" id="ARBA00022741"/>
    </source>
</evidence>
<keyword evidence="3" id="KW-0963">Cytoplasm</keyword>
<dbReference type="PANTHER" id="PTHR10695">
    <property type="entry name" value="DEPHOSPHO-COA KINASE-RELATED"/>
    <property type="match status" value="1"/>
</dbReference>
<evidence type="ECO:0000256" key="3">
    <source>
        <dbReference type="HAMAP-Rule" id="MF_00376"/>
    </source>
</evidence>
<gene>
    <name evidence="3 5" type="primary">coaE</name>
    <name evidence="5" type="ORF">ACFO4R_04130</name>
</gene>
<comment type="subcellular location">
    <subcellularLocation>
        <location evidence="3">Cytoplasm</location>
    </subcellularLocation>
</comment>
<proteinExistence type="inferred from homology"/>
<dbReference type="InterPro" id="IPR027417">
    <property type="entry name" value="P-loop_NTPase"/>
</dbReference>
<reference evidence="6" key="1">
    <citation type="journal article" date="2019" name="Int. J. Syst. Evol. Microbiol.">
        <title>The Global Catalogue of Microorganisms (GCM) 10K type strain sequencing project: providing services to taxonomists for standard genome sequencing and annotation.</title>
        <authorList>
            <consortium name="The Broad Institute Genomics Platform"/>
            <consortium name="The Broad Institute Genome Sequencing Center for Infectious Disease"/>
            <person name="Wu L."/>
            <person name="Ma J."/>
        </authorList>
    </citation>
    <scope>NUCLEOTIDE SEQUENCE [LARGE SCALE GENOMIC DNA]</scope>
    <source>
        <strain evidence="6">CCUG 46385</strain>
    </source>
</reference>
<feature type="binding site" evidence="3">
    <location>
        <begin position="11"/>
        <end position="16"/>
    </location>
    <ligand>
        <name>ATP</name>
        <dbReference type="ChEBI" id="CHEBI:30616"/>
    </ligand>
</feature>
<dbReference type="NCBIfam" id="TIGR00152">
    <property type="entry name" value="dephospho-CoA kinase"/>
    <property type="match status" value="1"/>
</dbReference>
<dbReference type="Pfam" id="PF01121">
    <property type="entry name" value="CoaE"/>
    <property type="match status" value="1"/>
</dbReference>
<protein>
    <recommendedName>
        <fullName evidence="3 4">Dephospho-CoA kinase</fullName>
        <ecNumber evidence="3 4">2.7.1.24</ecNumber>
    </recommendedName>
    <alternativeName>
        <fullName evidence="3">Dephosphocoenzyme A kinase</fullName>
    </alternativeName>
</protein>
<dbReference type="EC" id="2.7.1.24" evidence="3 4"/>
<dbReference type="SUPFAM" id="SSF52540">
    <property type="entry name" value="P-loop containing nucleoside triphosphate hydrolases"/>
    <property type="match status" value="1"/>
</dbReference>
<keyword evidence="1 3" id="KW-0547">Nucleotide-binding</keyword>
<comment type="pathway">
    <text evidence="3">Cofactor biosynthesis; coenzyme A biosynthesis; CoA from (R)-pantothenate: step 5/5.</text>
</comment>
<comment type="catalytic activity">
    <reaction evidence="3">
        <text>3'-dephospho-CoA + ATP = ADP + CoA + H(+)</text>
        <dbReference type="Rhea" id="RHEA:18245"/>
        <dbReference type="ChEBI" id="CHEBI:15378"/>
        <dbReference type="ChEBI" id="CHEBI:30616"/>
        <dbReference type="ChEBI" id="CHEBI:57287"/>
        <dbReference type="ChEBI" id="CHEBI:57328"/>
        <dbReference type="ChEBI" id="CHEBI:456216"/>
        <dbReference type="EC" id="2.7.1.24"/>
    </reaction>
</comment>
<comment type="function">
    <text evidence="3">Catalyzes the phosphorylation of the 3'-hydroxyl group of dephosphocoenzyme A to form coenzyme A.</text>
</comment>
<comment type="caution">
    <text evidence="5">The sequence shown here is derived from an EMBL/GenBank/DDBJ whole genome shotgun (WGS) entry which is preliminary data.</text>
</comment>
<sequence length="206" mass="24376">MFHIGLTGSIGAGKSTVSSYLKKCGYIVLDADQTVHDLYEQDSFLKMFEKEFGREFLDEEGLIDRRELSKGVFEDEAMRKRLNRLVHPLVIRRLFEEASSCGRDKVIYDVPLLFETKMDLYMDAIIVVVSEEELSKKRVQLRDKRSRWEVDKIFDRQLSQEEKIKKADFVIRNDSSLEQLFLKIDEMLPELDRFLKRIKEKKEELK</sequence>
<dbReference type="HAMAP" id="MF_00376">
    <property type="entry name" value="Dephospho_CoA_kinase"/>
    <property type="match status" value="1"/>
</dbReference>
<dbReference type="CDD" id="cd02022">
    <property type="entry name" value="DPCK"/>
    <property type="match status" value="1"/>
</dbReference>
<evidence type="ECO:0000313" key="5">
    <source>
        <dbReference type="EMBL" id="MFC4804263.1"/>
    </source>
</evidence>
<dbReference type="RefSeq" id="WP_379787766.1">
    <property type="nucleotide sequence ID" value="NZ_JBHSHL010000014.1"/>
</dbReference>
<keyword evidence="2 3" id="KW-0067">ATP-binding</keyword>
<keyword evidence="3 5" id="KW-0808">Transferase</keyword>
<evidence type="ECO:0000313" key="6">
    <source>
        <dbReference type="Proteomes" id="UP001595916"/>
    </source>
</evidence>
<dbReference type="PROSITE" id="PS51219">
    <property type="entry name" value="DPCK"/>
    <property type="match status" value="1"/>
</dbReference>
<dbReference type="PANTHER" id="PTHR10695:SF46">
    <property type="entry name" value="BIFUNCTIONAL COENZYME A SYNTHASE-RELATED"/>
    <property type="match status" value="1"/>
</dbReference>
<dbReference type="GO" id="GO:0004140">
    <property type="term" value="F:dephospho-CoA kinase activity"/>
    <property type="evidence" value="ECO:0007669"/>
    <property type="project" value="UniProtKB-EC"/>
</dbReference>
<accession>A0ABV9QK69</accession>
<keyword evidence="3 5" id="KW-0418">Kinase</keyword>
<comment type="similarity">
    <text evidence="3">Belongs to the CoaE family.</text>
</comment>
<keyword evidence="3" id="KW-0173">Coenzyme A biosynthesis</keyword>
<evidence type="ECO:0000256" key="2">
    <source>
        <dbReference type="ARBA" id="ARBA00022840"/>
    </source>
</evidence>
<organism evidence="5 6">
    <name type="scientific">Filifactor villosus</name>
    <dbReference type="NCBI Taxonomy" id="29374"/>
    <lineage>
        <taxon>Bacteria</taxon>
        <taxon>Bacillati</taxon>
        <taxon>Bacillota</taxon>
        <taxon>Clostridia</taxon>
        <taxon>Peptostreptococcales</taxon>
        <taxon>Filifactoraceae</taxon>
        <taxon>Filifactor</taxon>
    </lineage>
</organism>
<evidence type="ECO:0000256" key="4">
    <source>
        <dbReference type="NCBIfam" id="TIGR00152"/>
    </source>
</evidence>